<dbReference type="PANTHER" id="PTHR30474">
    <property type="entry name" value="CELL CYCLE PROTEIN"/>
    <property type="match status" value="1"/>
</dbReference>
<keyword evidence="8 11" id="KW-1133">Transmembrane helix</keyword>
<organism evidence="12 13">
    <name type="scientific">Melghirimyces thermohalophilus</name>
    <dbReference type="NCBI Taxonomy" id="1236220"/>
    <lineage>
        <taxon>Bacteria</taxon>
        <taxon>Bacillati</taxon>
        <taxon>Bacillota</taxon>
        <taxon>Bacilli</taxon>
        <taxon>Bacillales</taxon>
        <taxon>Thermoactinomycetaceae</taxon>
        <taxon>Melghirimyces</taxon>
    </lineage>
</organism>
<dbReference type="EMBL" id="FMZA01000001">
    <property type="protein sequence ID" value="SDB94673.1"/>
    <property type="molecule type" value="Genomic_DNA"/>
</dbReference>
<keyword evidence="4 11" id="KW-0808">Transferase</keyword>
<evidence type="ECO:0000256" key="11">
    <source>
        <dbReference type="HAMAP-Rule" id="MF_02079"/>
    </source>
</evidence>
<dbReference type="PANTHER" id="PTHR30474:SF1">
    <property type="entry name" value="PEPTIDOGLYCAN GLYCOSYLTRANSFERASE MRDB"/>
    <property type="match status" value="1"/>
</dbReference>
<dbReference type="Pfam" id="PF01098">
    <property type="entry name" value="FTSW_RODA_SPOVE"/>
    <property type="match status" value="1"/>
</dbReference>
<feature type="transmembrane region" description="Helical" evidence="11">
    <location>
        <begin position="185"/>
        <end position="204"/>
    </location>
</feature>
<evidence type="ECO:0000256" key="1">
    <source>
        <dbReference type="ARBA" id="ARBA00004141"/>
    </source>
</evidence>
<protein>
    <recommendedName>
        <fullName evidence="11">Peptidoglycan glycosyltransferase RodA</fullName>
        <shortName evidence="11">PGT</shortName>
        <ecNumber evidence="11">2.4.99.28</ecNumber>
    </recommendedName>
    <alternativeName>
        <fullName evidence="11">Cell elongation protein RodA</fullName>
    </alternativeName>
    <alternativeName>
        <fullName evidence="11">Cell wall polymerase</fullName>
    </alternativeName>
    <alternativeName>
        <fullName evidence="11">Peptidoglycan polymerase</fullName>
        <shortName evidence="11">PG polymerase</shortName>
    </alternativeName>
</protein>
<evidence type="ECO:0000256" key="9">
    <source>
        <dbReference type="ARBA" id="ARBA00023136"/>
    </source>
</evidence>
<dbReference type="NCBIfam" id="TIGR02210">
    <property type="entry name" value="rodA_shape"/>
    <property type="match status" value="1"/>
</dbReference>
<dbReference type="STRING" id="1236220.SAMN04488112_10125"/>
<comment type="function">
    <text evidence="11">Peptidoglycan polymerase that is essential for cell wall elongation.</text>
</comment>
<feature type="transmembrane region" description="Helical" evidence="11">
    <location>
        <begin position="350"/>
        <end position="371"/>
    </location>
</feature>
<dbReference type="InterPro" id="IPR018365">
    <property type="entry name" value="Cell_cycle_FtsW-rel_CS"/>
</dbReference>
<name>A0A1G6HKI4_9BACL</name>
<evidence type="ECO:0000256" key="10">
    <source>
        <dbReference type="ARBA" id="ARBA00023316"/>
    </source>
</evidence>
<dbReference type="UniPathway" id="UPA00219"/>
<feature type="transmembrane region" description="Helical" evidence="11">
    <location>
        <begin position="312"/>
        <end position="330"/>
    </location>
</feature>
<dbReference type="Proteomes" id="UP000199387">
    <property type="component" value="Unassembled WGS sequence"/>
</dbReference>
<dbReference type="GO" id="GO:0009252">
    <property type="term" value="P:peptidoglycan biosynthetic process"/>
    <property type="evidence" value="ECO:0007669"/>
    <property type="project" value="UniProtKB-UniRule"/>
</dbReference>
<comment type="subcellular location">
    <subcellularLocation>
        <location evidence="11">Cell membrane</location>
        <topology evidence="11">Multi-pass membrane protein</topology>
    </subcellularLocation>
    <subcellularLocation>
        <location evidence="1">Membrane</location>
        <topology evidence="1">Multi-pass membrane protein</topology>
    </subcellularLocation>
</comment>
<sequence length="382" mass="41897">MKLFRIFRRLDVPLLLLILMLAVISIVAISGATHSSDPGYVEKQVYWYLLGILFLVAVLLFDYRVLAKGRFVYVLYGLGILLLLLVLIPGVGVTVKGAQQWIRIGSFQMQPSELMKLFLIVTLAKVASEIKWVPIRNWRDIGKLLSLFALPFLLILQQPDLGTAMVLTGITGSILLAAGVDWRFLLTGVAGVVLLIGGVMFLFFTEPSLLRTVLADHQMERIETFVNPASDPGGAGYQLTQSMIAVGSGQLDGKGFQNGTQAQGKWIPEPHNDFIFAVFAEEFGFIGGSFLLTLFIFLVYRILQVGIRSDDPYGSCITAGVAGMIVFQVFQNIGMTIGLLPITGLPLPFISYGGSSLITQMMAMGLVLNIGMRKEGDFLFMD</sequence>
<feature type="transmembrane region" description="Helical" evidence="11">
    <location>
        <begin position="12"/>
        <end position="33"/>
    </location>
</feature>
<evidence type="ECO:0000256" key="3">
    <source>
        <dbReference type="ARBA" id="ARBA00022676"/>
    </source>
</evidence>
<dbReference type="PROSITE" id="PS00428">
    <property type="entry name" value="FTSW_RODA_SPOVE"/>
    <property type="match status" value="1"/>
</dbReference>
<dbReference type="GO" id="GO:0015648">
    <property type="term" value="F:lipid-linked peptidoglycan transporter activity"/>
    <property type="evidence" value="ECO:0007669"/>
    <property type="project" value="TreeGrafter"/>
</dbReference>
<gene>
    <name evidence="11" type="primary">rodA</name>
    <name evidence="12" type="ORF">SAMN04488112_10125</name>
</gene>
<keyword evidence="5 11" id="KW-0812">Transmembrane</keyword>
<proteinExistence type="inferred from homology"/>
<comment type="catalytic activity">
    <reaction evidence="11">
        <text>[GlcNAc-(1-&gt;4)-Mur2Ac(oyl-L-Ala-gamma-D-Glu-L-Lys-D-Ala-D-Ala)](n)-di-trans,octa-cis-undecaprenyl diphosphate + beta-D-GlcNAc-(1-&gt;4)-Mur2Ac(oyl-L-Ala-gamma-D-Glu-L-Lys-D-Ala-D-Ala)-di-trans,octa-cis-undecaprenyl diphosphate = [GlcNAc-(1-&gt;4)-Mur2Ac(oyl-L-Ala-gamma-D-Glu-L-Lys-D-Ala-D-Ala)](n+1)-di-trans,octa-cis-undecaprenyl diphosphate + di-trans,octa-cis-undecaprenyl diphosphate + H(+)</text>
        <dbReference type="Rhea" id="RHEA:23708"/>
        <dbReference type="Rhea" id="RHEA-COMP:9602"/>
        <dbReference type="Rhea" id="RHEA-COMP:9603"/>
        <dbReference type="ChEBI" id="CHEBI:15378"/>
        <dbReference type="ChEBI" id="CHEBI:58405"/>
        <dbReference type="ChEBI" id="CHEBI:60033"/>
        <dbReference type="ChEBI" id="CHEBI:78435"/>
        <dbReference type="EC" id="2.4.99.28"/>
    </reaction>
</comment>
<evidence type="ECO:0000256" key="2">
    <source>
        <dbReference type="ARBA" id="ARBA00022475"/>
    </source>
</evidence>
<feature type="transmembrane region" description="Helical" evidence="11">
    <location>
        <begin position="274"/>
        <end position="300"/>
    </location>
</feature>
<dbReference type="GO" id="GO:0005886">
    <property type="term" value="C:plasma membrane"/>
    <property type="evidence" value="ECO:0007669"/>
    <property type="project" value="UniProtKB-SubCell"/>
</dbReference>
<feature type="transmembrane region" description="Helical" evidence="11">
    <location>
        <begin position="45"/>
        <end position="61"/>
    </location>
</feature>
<keyword evidence="3 11" id="KW-0328">Glycosyltransferase</keyword>
<feature type="transmembrane region" description="Helical" evidence="11">
    <location>
        <begin position="162"/>
        <end position="178"/>
    </location>
</feature>
<accession>A0A1G6HKI4</accession>
<dbReference type="GO" id="GO:0051301">
    <property type="term" value="P:cell division"/>
    <property type="evidence" value="ECO:0007669"/>
    <property type="project" value="InterPro"/>
</dbReference>
<keyword evidence="9 11" id="KW-0472">Membrane</keyword>
<dbReference type="GO" id="GO:0071555">
    <property type="term" value="P:cell wall organization"/>
    <property type="evidence" value="ECO:0007669"/>
    <property type="project" value="UniProtKB-KW"/>
</dbReference>
<dbReference type="EC" id="2.4.99.28" evidence="11"/>
<evidence type="ECO:0000313" key="12">
    <source>
        <dbReference type="EMBL" id="SDB94673.1"/>
    </source>
</evidence>
<keyword evidence="7 11" id="KW-0573">Peptidoglycan synthesis</keyword>
<comment type="pathway">
    <text evidence="11">Cell wall biogenesis; peptidoglycan biosynthesis.</text>
</comment>
<keyword evidence="10 11" id="KW-0961">Cell wall biogenesis/degradation</keyword>
<dbReference type="HAMAP" id="MF_02079">
    <property type="entry name" value="PGT_RodA"/>
    <property type="match status" value="1"/>
</dbReference>
<keyword evidence="13" id="KW-1185">Reference proteome</keyword>
<evidence type="ECO:0000256" key="6">
    <source>
        <dbReference type="ARBA" id="ARBA00022960"/>
    </source>
</evidence>
<evidence type="ECO:0000256" key="5">
    <source>
        <dbReference type="ARBA" id="ARBA00022692"/>
    </source>
</evidence>
<evidence type="ECO:0000256" key="7">
    <source>
        <dbReference type="ARBA" id="ARBA00022984"/>
    </source>
</evidence>
<reference evidence="12 13" key="1">
    <citation type="submission" date="2016-10" db="EMBL/GenBank/DDBJ databases">
        <authorList>
            <person name="de Groot N.N."/>
        </authorList>
    </citation>
    <scope>NUCLEOTIDE SEQUENCE [LARGE SCALE GENOMIC DNA]</scope>
    <source>
        <strain evidence="12 13">DSM 45514</strain>
    </source>
</reference>
<feature type="transmembrane region" description="Helical" evidence="11">
    <location>
        <begin position="73"/>
        <end position="94"/>
    </location>
</feature>
<dbReference type="OrthoDB" id="9768187at2"/>
<keyword evidence="2 11" id="KW-1003">Cell membrane</keyword>
<keyword evidence="6 11" id="KW-0133">Cell shape</keyword>
<dbReference type="GO" id="GO:0008360">
    <property type="term" value="P:regulation of cell shape"/>
    <property type="evidence" value="ECO:0007669"/>
    <property type="project" value="UniProtKB-KW"/>
</dbReference>
<evidence type="ECO:0000256" key="4">
    <source>
        <dbReference type="ARBA" id="ARBA00022679"/>
    </source>
</evidence>
<dbReference type="GO" id="GO:0008955">
    <property type="term" value="F:peptidoglycan glycosyltransferase activity"/>
    <property type="evidence" value="ECO:0007669"/>
    <property type="project" value="UniProtKB-UniRule"/>
</dbReference>
<evidence type="ECO:0000256" key="8">
    <source>
        <dbReference type="ARBA" id="ARBA00022989"/>
    </source>
</evidence>
<evidence type="ECO:0000313" key="13">
    <source>
        <dbReference type="Proteomes" id="UP000199387"/>
    </source>
</evidence>
<dbReference type="InterPro" id="IPR001182">
    <property type="entry name" value="FtsW/RodA"/>
</dbReference>
<dbReference type="RefSeq" id="WP_091565203.1">
    <property type="nucleotide sequence ID" value="NZ_FMZA01000001.1"/>
</dbReference>
<dbReference type="AlphaFoldDB" id="A0A1G6HKI4"/>
<comment type="similarity">
    <text evidence="11">Belongs to the SEDS family. MrdB/RodA subfamily.</text>
</comment>
<dbReference type="InterPro" id="IPR011923">
    <property type="entry name" value="RodA/MrdB"/>
</dbReference>
<dbReference type="GO" id="GO:0032153">
    <property type="term" value="C:cell division site"/>
    <property type="evidence" value="ECO:0007669"/>
    <property type="project" value="TreeGrafter"/>
</dbReference>